<comment type="caution">
    <text evidence="1">The sequence shown here is derived from an EMBL/GenBank/DDBJ whole genome shotgun (WGS) entry which is preliminary data.</text>
</comment>
<organism evidence="1 2">
    <name type="scientific">Littorina saxatilis</name>
    <dbReference type="NCBI Taxonomy" id="31220"/>
    <lineage>
        <taxon>Eukaryota</taxon>
        <taxon>Metazoa</taxon>
        <taxon>Spiralia</taxon>
        <taxon>Lophotrochozoa</taxon>
        <taxon>Mollusca</taxon>
        <taxon>Gastropoda</taxon>
        <taxon>Caenogastropoda</taxon>
        <taxon>Littorinimorpha</taxon>
        <taxon>Littorinoidea</taxon>
        <taxon>Littorinidae</taxon>
        <taxon>Littorina</taxon>
    </lineage>
</organism>
<proteinExistence type="predicted"/>
<dbReference type="Proteomes" id="UP001374579">
    <property type="component" value="Unassembled WGS sequence"/>
</dbReference>
<evidence type="ECO:0000313" key="2">
    <source>
        <dbReference type="Proteomes" id="UP001374579"/>
    </source>
</evidence>
<accession>A0AAN9GGK7</accession>
<reference evidence="1 2" key="1">
    <citation type="submission" date="2024-02" db="EMBL/GenBank/DDBJ databases">
        <title>Chromosome-scale genome assembly of the rough periwinkle Littorina saxatilis.</title>
        <authorList>
            <person name="De Jode A."/>
            <person name="Faria R."/>
            <person name="Formenti G."/>
            <person name="Sims Y."/>
            <person name="Smith T.P."/>
            <person name="Tracey A."/>
            <person name="Wood J.M.D."/>
            <person name="Zagrodzka Z.B."/>
            <person name="Johannesson K."/>
            <person name="Butlin R.K."/>
            <person name="Leder E.H."/>
        </authorList>
    </citation>
    <scope>NUCLEOTIDE SEQUENCE [LARGE SCALE GENOMIC DNA]</scope>
    <source>
        <strain evidence="1">Snail1</strain>
        <tissue evidence="1">Muscle</tissue>
    </source>
</reference>
<keyword evidence="2" id="KW-1185">Reference proteome</keyword>
<sequence length="383" mass="43053">MEVTRAANALRSTIRTVNADIDDILTSGNYYCTEEIARELTAIKNGMDHLNLDGTLLTSDEWQGSFDPRNTGATLAGATSVLDATAARLFDYKSQLAAVPMGQKQENESRELHQWAITTLKAIQDNLAAYTYGATDRIKQFGDHIGVTDRYTGYRNNLTRGSRDPFKMETSWMDKGQVTGFMNPLSRSHTSLGIASRERPQLEQSRWGSVEPDNFGSLQKEVRFSDDRPPMTVYKGYRTIDSLYPRSNSFTAPGTRAGGAPGYSEHVDNVRFLNGMNATLASRPGEKSQEMMSTTARGQRTMTVQEQAGINTTFPGRTEYMQRYGAPKSDCKTNDFLINPRPNMNIHGRPLGKARYDPSFTEYQTRYDWPDGEKIVKLPWMRK</sequence>
<name>A0AAN9GGK7_9CAEN</name>
<evidence type="ECO:0000313" key="1">
    <source>
        <dbReference type="EMBL" id="KAK7107326.1"/>
    </source>
</evidence>
<dbReference type="AlphaFoldDB" id="A0AAN9GGK7"/>
<dbReference type="EMBL" id="JBAMIC010000004">
    <property type="protein sequence ID" value="KAK7107326.1"/>
    <property type="molecule type" value="Genomic_DNA"/>
</dbReference>
<protein>
    <submittedName>
        <fullName evidence="1">Uncharacterized protein</fullName>
    </submittedName>
</protein>
<gene>
    <name evidence="1" type="ORF">V1264_015270</name>
</gene>